<dbReference type="AlphaFoldDB" id="A0A8C4LH91"/>
<evidence type="ECO:0000256" key="2">
    <source>
        <dbReference type="ARBA" id="ARBA00022801"/>
    </source>
</evidence>
<dbReference type="Ensembl" id="ENSEAST00005008715.1">
    <property type="protein sequence ID" value="ENSEASP00005007989.1"/>
    <property type="gene ID" value="ENSEASG00005005802.1"/>
</dbReference>
<dbReference type="InterPro" id="IPR001254">
    <property type="entry name" value="Trypsin_dom"/>
</dbReference>
<dbReference type="SUPFAM" id="SSF50494">
    <property type="entry name" value="Trypsin-like serine proteases"/>
    <property type="match status" value="1"/>
</dbReference>
<dbReference type="InterPro" id="IPR009003">
    <property type="entry name" value="Peptidase_S1_PA"/>
</dbReference>
<name>A0A8C4LH91_EQUAS</name>
<keyword evidence="1" id="KW-0645">Protease</keyword>
<keyword evidence="4" id="KW-1015">Disulfide bond</keyword>
<evidence type="ECO:0000256" key="4">
    <source>
        <dbReference type="ARBA" id="ARBA00023157"/>
    </source>
</evidence>
<dbReference type="PROSITE" id="PS50240">
    <property type="entry name" value="TRYPSIN_DOM"/>
    <property type="match status" value="1"/>
</dbReference>
<dbReference type="PANTHER" id="PTHR24252:SF17">
    <property type="entry name" value="SUPPRESSOR OF TUMORIGENICITY 14 PROTEIN HOMOLOG-RELATED"/>
    <property type="match status" value="1"/>
</dbReference>
<dbReference type="InterPro" id="IPR043504">
    <property type="entry name" value="Peptidase_S1_PA_chymotrypsin"/>
</dbReference>
<reference evidence="6" key="1">
    <citation type="submission" date="2023-03" db="UniProtKB">
        <authorList>
            <consortium name="Ensembl"/>
        </authorList>
    </citation>
    <scope>IDENTIFICATION</scope>
</reference>
<feature type="domain" description="Peptidase S1" evidence="5">
    <location>
        <begin position="39"/>
        <end position="306"/>
    </location>
</feature>
<accession>A0A8C4LH91</accession>
<keyword evidence="2" id="KW-0378">Hydrolase</keyword>
<evidence type="ECO:0000256" key="1">
    <source>
        <dbReference type="ARBA" id="ARBA00022670"/>
    </source>
</evidence>
<evidence type="ECO:0000259" key="5">
    <source>
        <dbReference type="PROSITE" id="PS50240"/>
    </source>
</evidence>
<sequence length="344" mass="37956">MRGRGRHPSPPTPRVWDFGGGLCGLSPFLPWTLWPVRRTVDGIPHEPQQQPRQSHLMEPAWDAQVAPLSSSARNNDPYEWTVQFGELSAAPSLWNLQAYQNRYQVQEIVLSPLYLGTSAYDIALLKLSSSVTYNKYIQPICVQASSFEFQNRTDCWVTGWGDITEEHSEAGDRRGWGRGGWHCPCPHSAAPATAAPTLIPVQLGPRLACSAFSPLLLPSAPPERAAPLYPTEFLSLPETVSRKPGWRGGPAWLGLHPPACRGVGGHGGLSERPQGLTWPCIPSTSPWMLPTPGHPASLPWLLHPFCMCLWWPLFWGAEPASLSSQFQAILHPRLPIKSAGPWQV</sequence>
<evidence type="ECO:0000256" key="3">
    <source>
        <dbReference type="ARBA" id="ARBA00022825"/>
    </source>
</evidence>
<proteinExistence type="predicted"/>
<dbReference type="Pfam" id="PF00089">
    <property type="entry name" value="Trypsin"/>
    <property type="match status" value="1"/>
</dbReference>
<keyword evidence="3" id="KW-0720">Serine protease</keyword>
<evidence type="ECO:0000313" key="6">
    <source>
        <dbReference type="Ensembl" id="ENSEASP00005007989.1"/>
    </source>
</evidence>
<dbReference type="GO" id="GO:0004252">
    <property type="term" value="F:serine-type endopeptidase activity"/>
    <property type="evidence" value="ECO:0007669"/>
    <property type="project" value="InterPro"/>
</dbReference>
<dbReference type="PANTHER" id="PTHR24252">
    <property type="entry name" value="ACROSIN-RELATED"/>
    <property type="match status" value="1"/>
</dbReference>
<protein>
    <recommendedName>
        <fullName evidence="5">Peptidase S1 domain-containing protein</fullName>
    </recommendedName>
</protein>
<dbReference type="GO" id="GO:0006508">
    <property type="term" value="P:proteolysis"/>
    <property type="evidence" value="ECO:0007669"/>
    <property type="project" value="UniProtKB-KW"/>
</dbReference>
<dbReference type="Gene3D" id="2.40.10.10">
    <property type="entry name" value="Trypsin-like serine proteases"/>
    <property type="match status" value="1"/>
</dbReference>
<organism evidence="6">
    <name type="scientific">Equus asinus asinus</name>
    <dbReference type="NCBI Taxonomy" id="83772"/>
    <lineage>
        <taxon>Eukaryota</taxon>
        <taxon>Metazoa</taxon>
        <taxon>Chordata</taxon>
        <taxon>Craniata</taxon>
        <taxon>Vertebrata</taxon>
        <taxon>Euteleostomi</taxon>
        <taxon>Mammalia</taxon>
        <taxon>Eutheria</taxon>
        <taxon>Laurasiatheria</taxon>
        <taxon>Perissodactyla</taxon>
        <taxon>Equidae</taxon>
        <taxon>Equus</taxon>
    </lineage>
</organism>